<evidence type="ECO:0000313" key="9">
    <source>
        <dbReference type="Proteomes" id="UP000251993"/>
    </source>
</evidence>
<evidence type="ECO:0000256" key="6">
    <source>
        <dbReference type="SAM" id="SignalP"/>
    </source>
</evidence>
<dbReference type="InterPro" id="IPR006665">
    <property type="entry name" value="OmpA-like"/>
</dbReference>
<organism evidence="8 9">
    <name type="scientific">Runella rosea</name>
    <dbReference type="NCBI Taxonomy" id="2259595"/>
    <lineage>
        <taxon>Bacteria</taxon>
        <taxon>Pseudomonadati</taxon>
        <taxon>Bacteroidota</taxon>
        <taxon>Cytophagia</taxon>
        <taxon>Cytophagales</taxon>
        <taxon>Spirosomataceae</taxon>
        <taxon>Runella</taxon>
    </lineage>
</organism>
<name>A0A344TPV6_9BACT</name>
<dbReference type="PANTHER" id="PTHR30329:SF21">
    <property type="entry name" value="LIPOPROTEIN YIAD-RELATED"/>
    <property type="match status" value="1"/>
</dbReference>
<dbReference type="PRINTS" id="PR01021">
    <property type="entry name" value="OMPADOMAIN"/>
</dbReference>
<accession>A0A344TPV6</accession>
<gene>
    <name evidence="8" type="ORF">DR864_24555</name>
</gene>
<sequence length="470" mass="53321">MNRLLWCLFFLAISQSIYAQRAGIYQFEKNLEEESGQFPALKVLKEAGIFQEDVLPELKNAKRSVYVFEKNYGLQFDNRAANGFLRDSYTIEIYFKFSALDSWKRVIDFKNRKSDNGCYIYDGKLNFYNFALGTRAPVRANEYTHYVISRNGKTKQLKMYVDGESKVEFTDQNDEGVIDEDGVLNFFHDDLIVKEEASAGAVALIKIFDYVVEPTEVKKSYLKLNESVLKKPTVPSVATSPPLANPPPEAKTPAKAADLPPKEPSLVLSGQVQNETTRKPVKQPTVLVLDKNNTEKQRLQGTDDGLFKIAFEVGQDVYFMVEADGFFPTSIHYTAKELTEKSKNGTIFTLKPVTISESIVLKNIRFVQGKPELLPESEEDLNRLWLFMRDNPAAEIELHGHTDNLGDFDLNLALSRQRVESVKAFLVSKGIASQRISGRGFGSTRPIANNNREETRPLNRRVEFVIKKLK</sequence>
<feature type="chain" id="PRO_5016716355" description="OmpA-like domain-containing protein" evidence="6">
    <location>
        <begin position="20"/>
        <end position="470"/>
    </location>
</feature>
<feature type="domain" description="OmpA-like" evidence="7">
    <location>
        <begin position="353"/>
        <end position="470"/>
    </location>
</feature>
<dbReference type="GO" id="GO:0004553">
    <property type="term" value="F:hydrolase activity, hydrolyzing O-glycosyl compounds"/>
    <property type="evidence" value="ECO:0007669"/>
    <property type="project" value="UniProtKB-ARBA"/>
</dbReference>
<dbReference type="InterPro" id="IPR006664">
    <property type="entry name" value="OMP_bac"/>
</dbReference>
<evidence type="ECO:0000256" key="4">
    <source>
        <dbReference type="PROSITE-ProRule" id="PRU00473"/>
    </source>
</evidence>
<dbReference type="CDD" id="cd07185">
    <property type="entry name" value="OmpA_C-like"/>
    <property type="match status" value="1"/>
</dbReference>
<dbReference type="Proteomes" id="UP000251993">
    <property type="component" value="Chromosome"/>
</dbReference>
<dbReference type="Pfam" id="PF13385">
    <property type="entry name" value="Laminin_G_3"/>
    <property type="match status" value="1"/>
</dbReference>
<keyword evidence="2 4" id="KW-0472">Membrane</keyword>
<dbReference type="Gene3D" id="2.60.120.200">
    <property type="match status" value="1"/>
</dbReference>
<evidence type="ECO:0000256" key="5">
    <source>
        <dbReference type="SAM" id="MobiDB-lite"/>
    </source>
</evidence>
<evidence type="ECO:0000256" key="2">
    <source>
        <dbReference type="ARBA" id="ARBA00023136"/>
    </source>
</evidence>
<dbReference type="InterPro" id="IPR013320">
    <property type="entry name" value="ConA-like_dom_sf"/>
</dbReference>
<evidence type="ECO:0000259" key="7">
    <source>
        <dbReference type="PROSITE" id="PS51123"/>
    </source>
</evidence>
<keyword evidence="3" id="KW-0998">Cell outer membrane</keyword>
<dbReference type="SUPFAM" id="SSF103088">
    <property type="entry name" value="OmpA-like"/>
    <property type="match status" value="1"/>
</dbReference>
<evidence type="ECO:0000256" key="1">
    <source>
        <dbReference type="ARBA" id="ARBA00004442"/>
    </source>
</evidence>
<keyword evidence="6" id="KW-0732">Signal</keyword>
<proteinExistence type="predicted"/>
<dbReference type="Gene3D" id="3.30.1330.60">
    <property type="entry name" value="OmpA-like domain"/>
    <property type="match status" value="1"/>
</dbReference>
<feature type="region of interest" description="Disordered" evidence="5">
    <location>
        <begin position="233"/>
        <end position="281"/>
    </location>
</feature>
<dbReference type="PANTHER" id="PTHR30329">
    <property type="entry name" value="STATOR ELEMENT OF FLAGELLAR MOTOR COMPLEX"/>
    <property type="match status" value="1"/>
</dbReference>
<protein>
    <recommendedName>
        <fullName evidence="7">OmpA-like domain-containing protein</fullName>
    </recommendedName>
</protein>
<keyword evidence="9" id="KW-1185">Reference proteome</keyword>
<dbReference type="OrthoDB" id="1490539at2"/>
<dbReference type="AlphaFoldDB" id="A0A344TPV6"/>
<dbReference type="InterPro" id="IPR036737">
    <property type="entry name" value="OmpA-like_sf"/>
</dbReference>
<evidence type="ECO:0000313" key="8">
    <source>
        <dbReference type="EMBL" id="AXE20677.1"/>
    </source>
</evidence>
<feature type="signal peptide" evidence="6">
    <location>
        <begin position="1"/>
        <end position="19"/>
    </location>
</feature>
<dbReference type="RefSeq" id="WP_114069440.1">
    <property type="nucleotide sequence ID" value="NZ_CP030850.1"/>
</dbReference>
<dbReference type="KEGG" id="run:DR864_24555"/>
<dbReference type="SUPFAM" id="SSF49899">
    <property type="entry name" value="Concanavalin A-like lectins/glucanases"/>
    <property type="match status" value="1"/>
</dbReference>
<dbReference type="Pfam" id="PF00691">
    <property type="entry name" value="OmpA"/>
    <property type="match status" value="1"/>
</dbReference>
<dbReference type="EMBL" id="CP030850">
    <property type="protein sequence ID" value="AXE20677.1"/>
    <property type="molecule type" value="Genomic_DNA"/>
</dbReference>
<dbReference type="GO" id="GO:0005975">
    <property type="term" value="P:carbohydrate metabolic process"/>
    <property type="evidence" value="ECO:0007669"/>
    <property type="project" value="UniProtKB-ARBA"/>
</dbReference>
<dbReference type="GO" id="GO:0009279">
    <property type="term" value="C:cell outer membrane"/>
    <property type="evidence" value="ECO:0007669"/>
    <property type="project" value="UniProtKB-SubCell"/>
</dbReference>
<reference evidence="8 9" key="1">
    <citation type="submission" date="2018-07" db="EMBL/GenBank/DDBJ databases">
        <title>Genome sequencing of Runella.</title>
        <authorList>
            <person name="Baek M.-G."/>
            <person name="Yi H."/>
        </authorList>
    </citation>
    <scope>NUCLEOTIDE SEQUENCE [LARGE SCALE GENOMIC DNA]</scope>
    <source>
        <strain evidence="8 9">HYN0085</strain>
    </source>
</reference>
<dbReference type="InterPro" id="IPR050330">
    <property type="entry name" value="Bact_OuterMem_StrucFunc"/>
</dbReference>
<comment type="subcellular location">
    <subcellularLocation>
        <location evidence="1">Cell outer membrane</location>
    </subcellularLocation>
</comment>
<evidence type="ECO:0000256" key="3">
    <source>
        <dbReference type="ARBA" id="ARBA00023237"/>
    </source>
</evidence>
<dbReference type="PROSITE" id="PS51123">
    <property type="entry name" value="OMPA_2"/>
    <property type="match status" value="1"/>
</dbReference>